<dbReference type="Proteomes" id="UP000807353">
    <property type="component" value="Unassembled WGS sequence"/>
</dbReference>
<proteinExistence type="predicted"/>
<dbReference type="EMBL" id="MU150259">
    <property type="protein sequence ID" value="KAF9463797.1"/>
    <property type="molecule type" value="Genomic_DNA"/>
</dbReference>
<reference evidence="2" key="1">
    <citation type="submission" date="2020-11" db="EMBL/GenBank/DDBJ databases">
        <authorList>
            <consortium name="DOE Joint Genome Institute"/>
            <person name="Ahrendt S."/>
            <person name="Riley R."/>
            <person name="Andreopoulos W."/>
            <person name="Labutti K."/>
            <person name="Pangilinan J."/>
            <person name="Ruiz-Duenas F.J."/>
            <person name="Barrasa J.M."/>
            <person name="Sanchez-Garcia M."/>
            <person name="Camarero S."/>
            <person name="Miyauchi S."/>
            <person name="Serrano A."/>
            <person name="Linde D."/>
            <person name="Babiker R."/>
            <person name="Drula E."/>
            <person name="Ayuso-Fernandez I."/>
            <person name="Pacheco R."/>
            <person name="Padilla G."/>
            <person name="Ferreira P."/>
            <person name="Barriuso J."/>
            <person name="Kellner H."/>
            <person name="Castanera R."/>
            <person name="Alfaro M."/>
            <person name="Ramirez L."/>
            <person name="Pisabarro A.G."/>
            <person name="Kuo A."/>
            <person name="Tritt A."/>
            <person name="Lipzen A."/>
            <person name="He G."/>
            <person name="Yan M."/>
            <person name="Ng V."/>
            <person name="Cullen D."/>
            <person name="Martin F."/>
            <person name="Rosso M.-N."/>
            <person name="Henrissat B."/>
            <person name="Hibbett D."/>
            <person name="Martinez A.T."/>
            <person name="Grigoriev I.V."/>
        </authorList>
    </citation>
    <scope>NUCLEOTIDE SEQUENCE</scope>
    <source>
        <strain evidence="2">CBS 247.69</strain>
    </source>
</reference>
<comment type="caution">
    <text evidence="2">The sequence shown here is derived from an EMBL/GenBank/DDBJ whole genome shotgun (WGS) entry which is preliminary data.</text>
</comment>
<dbReference type="AlphaFoldDB" id="A0A9P5Y7Y2"/>
<evidence type="ECO:0000313" key="2">
    <source>
        <dbReference type="EMBL" id="KAF9463797.1"/>
    </source>
</evidence>
<sequence length="168" mass="18328">MHISRAVPSNTTIDDTISNSNSDTVAYDPPELWLKPDGCPRVPCSGFPDKNKTFSNTWHTSVFSAKPDHANALNKTQSATARFNGNAVYVYGVLPPTIGIPTANVEFFIDGVLVDQFGQPNVSASDFVYDFLFYANSSLPPGAHEIKIINGKPNGPDSMFILDRIVYT</sequence>
<evidence type="ECO:0000313" key="3">
    <source>
        <dbReference type="Proteomes" id="UP000807353"/>
    </source>
</evidence>
<feature type="region of interest" description="Disordered" evidence="1">
    <location>
        <begin position="1"/>
        <end position="21"/>
    </location>
</feature>
<gene>
    <name evidence="2" type="ORF">BDZ94DRAFT_1163339</name>
</gene>
<evidence type="ECO:0000256" key="1">
    <source>
        <dbReference type="SAM" id="MobiDB-lite"/>
    </source>
</evidence>
<feature type="compositionally biased region" description="Polar residues" evidence="1">
    <location>
        <begin position="7"/>
        <end position="21"/>
    </location>
</feature>
<organism evidence="2 3">
    <name type="scientific">Collybia nuda</name>
    <dbReference type="NCBI Taxonomy" id="64659"/>
    <lineage>
        <taxon>Eukaryota</taxon>
        <taxon>Fungi</taxon>
        <taxon>Dikarya</taxon>
        <taxon>Basidiomycota</taxon>
        <taxon>Agaricomycotina</taxon>
        <taxon>Agaricomycetes</taxon>
        <taxon>Agaricomycetidae</taxon>
        <taxon>Agaricales</taxon>
        <taxon>Tricholomatineae</taxon>
        <taxon>Clitocybaceae</taxon>
        <taxon>Collybia</taxon>
    </lineage>
</organism>
<accession>A0A9P5Y7Y2</accession>
<dbReference type="OrthoDB" id="3245657at2759"/>
<name>A0A9P5Y7Y2_9AGAR</name>
<keyword evidence="3" id="KW-1185">Reference proteome</keyword>
<dbReference type="Gene3D" id="2.60.120.260">
    <property type="entry name" value="Galactose-binding domain-like"/>
    <property type="match status" value="1"/>
</dbReference>
<protein>
    <submittedName>
        <fullName evidence="2">Uncharacterized protein</fullName>
    </submittedName>
</protein>